<dbReference type="SMART" id="SM00547">
    <property type="entry name" value="ZnF_RBZ"/>
    <property type="match status" value="1"/>
</dbReference>
<feature type="compositionally biased region" description="Acidic residues" evidence="12">
    <location>
        <begin position="235"/>
        <end position="245"/>
    </location>
</feature>
<dbReference type="InParanoid" id="B8C3M9"/>
<comment type="subcellular location">
    <subcellularLocation>
        <location evidence="1">Nucleus</location>
    </subcellularLocation>
</comment>
<evidence type="ECO:0000256" key="11">
    <source>
        <dbReference type="PROSITE-ProRule" id="PRU00322"/>
    </source>
</evidence>
<dbReference type="GO" id="GO:0003682">
    <property type="term" value="F:chromatin binding"/>
    <property type="evidence" value="ECO:0000318"/>
    <property type="project" value="GO_Central"/>
</dbReference>
<dbReference type="PROSITE" id="PS50199">
    <property type="entry name" value="ZF_RANBP2_2"/>
    <property type="match status" value="1"/>
</dbReference>
<evidence type="ECO:0000256" key="4">
    <source>
        <dbReference type="ARBA" id="ARBA00022741"/>
    </source>
</evidence>
<dbReference type="PANTHER" id="PTHR12172">
    <property type="entry name" value="CELL CYCLE CHECKPOINT PROTEIN RAD17"/>
    <property type="match status" value="1"/>
</dbReference>
<dbReference type="PANTHER" id="PTHR12172:SF0">
    <property type="entry name" value="CELL CYCLE CHECKPOINT PROTEIN RAD17"/>
    <property type="match status" value="1"/>
</dbReference>
<evidence type="ECO:0000256" key="9">
    <source>
        <dbReference type="ARBA" id="ARBA00023242"/>
    </source>
</evidence>
<feature type="compositionally biased region" description="Low complexity" evidence="12">
    <location>
        <begin position="331"/>
        <end position="348"/>
    </location>
</feature>
<evidence type="ECO:0000256" key="5">
    <source>
        <dbReference type="ARBA" id="ARBA00022763"/>
    </source>
</evidence>
<dbReference type="STRING" id="35128.B8C3M9"/>
<dbReference type="HOGENOM" id="CLU_313433_0_0_1"/>
<dbReference type="FunFam" id="4.10.1060.10:FF:000032">
    <property type="entry name" value="Endonuclease/Exonuclease/phosphatase family protein, expressed"/>
    <property type="match status" value="1"/>
</dbReference>
<dbReference type="GO" id="GO:0033314">
    <property type="term" value="P:mitotic DNA replication checkpoint signaling"/>
    <property type="evidence" value="ECO:0000318"/>
    <property type="project" value="GO_Central"/>
</dbReference>
<dbReference type="InterPro" id="IPR036443">
    <property type="entry name" value="Znf_RanBP2_sf"/>
</dbReference>
<name>B8C3M9_THAPS</name>
<dbReference type="InterPro" id="IPR027417">
    <property type="entry name" value="P-loop_NTPase"/>
</dbReference>
<keyword evidence="6 11" id="KW-0863">Zinc-finger</keyword>
<feature type="region of interest" description="Disordered" evidence="12">
    <location>
        <begin position="381"/>
        <end position="411"/>
    </location>
</feature>
<feature type="compositionally biased region" description="Low complexity" evidence="12">
    <location>
        <begin position="392"/>
        <end position="404"/>
    </location>
</feature>
<feature type="compositionally biased region" description="Polar residues" evidence="12">
    <location>
        <begin position="206"/>
        <end position="223"/>
    </location>
</feature>
<evidence type="ECO:0000256" key="1">
    <source>
        <dbReference type="ARBA" id="ARBA00004123"/>
    </source>
</evidence>
<proteinExistence type="inferred from homology"/>
<organism evidence="14 15">
    <name type="scientific">Thalassiosira pseudonana</name>
    <name type="common">Marine diatom</name>
    <name type="synonym">Cyclotella nana</name>
    <dbReference type="NCBI Taxonomy" id="35128"/>
    <lineage>
        <taxon>Eukaryota</taxon>
        <taxon>Sar</taxon>
        <taxon>Stramenopiles</taxon>
        <taxon>Ochrophyta</taxon>
        <taxon>Bacillariophyta</taxon>
        <taxon>Coscinodiscophyceae</taxon>
        <taxon>Thalassiosirophycidae</taxon>
        <taxon>Thalassiosirales</taxon>
        <taxon>Thalassiosiraceae</taxon>
        <taxon>Thalassiosira</taxon>
    </lineage>
</organism>
<evidence type="ECO:0000256" key="10">
    <source>
        <dbReference type="ARBA" id="ARBA00023306"/>
    </source>
</evidence>
<feature type="compositionally biased region" description="Basic residues" evidence="12">
    <location>
        <begin position="39"/>
        <end position="49"/>
    </location>
</feature>
<dbReference type="InterPro" id="IPR004582">
    <property type="entry name" value="Checkpoint_prot_Rad17_Rad24"/>
</dbReference>
<feature type="compositionally biased region" description="Basic and acidic residues" evidence="12">
    <location>
        <begin position="265"/>
        <end position="274"/>
    </location>
</feature>
<dbReference type="GO" id="GO:0005634">
    <property type="term" value="C:nucleus"/>
    <property type="evidence" value="ECO:0007669"/>
    <property type="project" value="UniProtKB-SubCell"/>
</dbReference>
<dbReference type="Gene3D" id="1.10.8.60">
    <property type="match status" value="1"/>
</dbReference>
<dbReference type="RefSeq" id="XP_002290840.1">
    <property type="nucleotide sequence ID" value="XM_002290804.1"/>
</dbReference>
<feature type="compositionally biased region" description="Acidic residues" evidence="12">
    <location>
        <begin position="112"/>
        <end position="122"/>
    </location>
</feature>
<dbReference type="GeneID" id="7444866"/>
<protein>
    <recommendedName>
        <fullName evidence="13">RanBP2-type domain-containing protein</fullName>
    </recommendedName>
</protein>
<comment type="similarity">
    <text evidence="2">Belongs to the rad17/RAD24 family.</text>
</comment>
<feature type="compositionally biased region" description="Low complexity" evidence="12">
    <location>
        <begin position="300"/>
        <end position="320"/>
    </location>
</feature>
<dbReference type="GO" id="GO:0006281">
    <property type="term" value="P:DNA repair"/>
    <property type="evidence" value="ECO:0000318"/>
    <property type="project" value="GO_Central"/>
</dbReference>
<keyword evidence="4" id="KW-0547">Nucleotide-binding</keyword>
<dbReference type="OMA" id="NIMERHI"/>
<reference evidence="14 15" key="2">
    <citation type="journal article" date="2008" name="Nature">
        <title>The Phaeodactylum genome reveals the evolutionary history of diatom genomes.</title>
        <authorList>
            <person name="Bowler C."/>
            <person name="Allen A.E."/>
            <person name="Badger J.H."/>
            <person name="Grimwood J."/>
            <person name="Jabbari K."/>
            <person name="Kuo A."/>
            <person name="Maheswari U."/>
            <person name="Martens C."/>
            <person name="Maumus F."/>
            <person name="Otillar R.P."/>
            <person name="Rayko E."/>
            <person name="Salamov A."/>
            <person name="Vandepoele K."/>
            <person name="Beszteri B."/>
            <person name="Gruber A."/>
            <person name="Heijde M."/>
            <person name="Katinka M."/>
            <person name="Mock T."/>
            <person name="Valentin K."/>
            <person name="Verret F."/>
            <person name="Berges J.A."/>
            <person name="Brownlee C."/>
            <person name="Cadoret J.P."/>
            <person name="Chiovitti A."/>
            <person name="Choi C.J."/>
            <person name="Coesel S."/>
            <person name="De Martino A."/>
            <person name="Detter J.C."/>
            <person name="Durkin C."/>
            <person name="Falciatore A."/>
            <person name="Fournet J."/>
            <person name="Haruta M."/>
            <person name="Huysman M.J."/>
            <person name="Jenkins B.D."/>
            <person name="Jiroutova K."/>
            <person name="Jorgensen R.E."/>
            <person name="Joubert Y."/>
            <person name="Kaplan A."/>
            <person name="Kroger N."/>
            <person name="Kroth P.G."/>
            <person name="La Roche J."/>
            <person name="Lindquist E."/>
            <person name="Lommer M."/>
            <person name="Martin-Jezequel V."/>
            <person name="Lopez P.J."/>
            <person name="Lucas S."/>
            <person name="Mangogna M."/>
            <person name="McGinnis K."/>
            <person name="Medlin L.K."/>
            <person name="Montsant A."/>
            <person name="Oudot-Le Secq M.P."/>
            <person name="Napoli C."/>
            <person name="Obornik M."/>
            <person name="Parker M.S."/>
            <person name="Petit J.L."/>
            <person name="Porcel B.M."/>
            <person name="Poulsen N."/>
            <person name="Robison M."/>
            <person name="Rychlewski L."/>
            <person name="Rynearson T.A."/>
            <person name="Schmutz J."/>
            <person name="Shapiro H."/>
            <person name="Siaut M."/>
            <person name="Stanley M."/>
            <person name="Sussman M.R."/>
            <person name="Taylor A.R."/>
            <person name="Vardi A."/>
            <person name="von Dassow P."/>
            <person name="Vyverman W."/>
            <person name="Willis A."/>
            <person name="Wyrwicz L.S."/>
            <person name="Rokhsar D.S."/>
            <person name="Weissenbach J."/>
            <person name="Armbrust E.V."/>
            <person name="Green B.R."/>
            <person name="Van de Peer Y."/>
            <person name="Grigoriev I.V."/>
        </authorList>
    </citation>
    <scope>NUCLEOTIDE SEQUENCE [LARGE SCALE GENOMIC DNA]</scope>
    <source>
        <strain evidence="14 15">CCMP1335</strain>
    </source>
</reference>
<keyword evidence="15" id="KW-1185">Reference proteome</keyword>
<dbReference type="eggNOG" id="KOG1970">
    <property type="taxonomic scope" value="Eukaryota"/>
</dbReference>
<feature type="compositionally biased region" description="Basic and acidic residues" evidence="12">
    <location>
        <begin position="712"/>
        <end position="723"/>
    </location>
</feature>
<sequence>MSSQESTTFKAPSPPPSPPSSAAAAPSQSLTSTSSTQTSKRRRRMIHRHGPPDRLGWMGDSSGGFGVSDAIGNDIGDERSMRAPTAAASVGGGGADCNYSEGSLLTPRPMGSDDDDDDDDFETNSTKHQLPINEQSKGAIDLTRDDDDDDDTFYFDSVDDKDNKKQPSKSAAKSRHNSDDKDSWECRQCTLLNPHDASICKVCDTPRQSSRSSVASEKTTAEQMKSRKKLRVLDDSDSDSDDDDDGDKKPKKRKSNNAASGIDAINKKRDKGDKSTTTGKQRKTGSKGSAKESSQLWKWTQSQSTQGSTSAAAAATSSSSRARLANKFKLSTSSTQSTAADAAAKGSSEMWIDKHAPRTTKELCIAPKKIDEVKSWLVSHINSRQSKRKPHSNSNNNNNNNNNNKAMSMHTTPYDNPLGDNPPPDTKMMILIGSPGIGKSAMVKVLAREMNLEILMWNDDHVDYVDNSASFQIGCDGAGEYLPYQSQLASFEEFLNTGGLGMDSLEVAGLDSGGGGGGKSSKSGRTSLTSEKDGEYEGSVILIEEIPNIYNAESAQAFRNIMERHIRRTNVPTVFVFSDVYEGKHKPEDLERLIPSSMLYSLLVQTLQIQAVTKAKMKKSLEAIAKEEGLGRLPTELMEELHLSSGGDLRHAILALQFRFGSGSSTGGRARAVDLDSTKASKRDVKLSTFHALGKLLYAKRKPRSQDPYSTTEKRTGISAWDDGRGPLDFVPEQVLEKTDMATSSAISFIAYHSPDFFTDIAQLSDAFDSISDAGEFMDRLGQTDGPFPMDYASSLGGRAIADANKNPAPSQFRHLSAPKVFEVMNKKRENETKMKQLRKRLSGSEKIAINDTIGSAHQFVTNSLPFMRNVIPQGERRFSNSSSFSKDVNYALANLHSYAKEANQNVSSAQMYEQEIVEQQCVLMEDDIVDDDDW</sequence>
<dbReference type="InterPro" id="IPR001876">
    <property type="entry name" value="Znf_RanBP2"/>
</dbReference>
<feature type="region of interest" description="Disordered" evidence="12">
    <location>
        <begin position="704"/>
        <end position="723"/>
    </location>
</feature>
<evidence type="ECO:0000256" key="3">
    <source>
        <dbReference type="ARBA" id="ARBA00022723"/>
    </source>
</evidence>
<evidence type="ECO:0000313" key="14">
    <source>
        <dbReference type="EMBL" id="EED92592.1"/>
    </source>
</evidence>
<dbReference type="Gene3D" id="4.10.1060.10">
    <property type="entry name" value="Zinc finger, RanBP2-type"/>
    <property type="match status" value="1"/>
</dbReference>
<evidence type="ECO:0000256" key="7">
    <source>
        <dbReference type="ARBA" id="ARBA00022833"/>
    </source>
</evidence>
<dbReference type="PROSITE" id="PS01358">
    <property type="entry name" value="ZF_RANBP2_1"/>
    <property type="match status" value="1"/>
</dbReference>
<feature type="compositionally biased region" description="Low complexity" evidence="12">
    <location>
        <begin position="20"/>
        <end position="38"/>
    </location>
</feature>
<evidence type="ECO:0000313" key="15">
    <source>
        <dbReference type="Proteomes" id="UP000001449"/>
    </source>
</evidence>
<evidence type="ECO:0000256" key="2">
    <source>
        <dbReference type="ARBA" id="ARBA00006168"/>
    </source>
</evidence>
<evidence type="ECO:0000259" key="13">
    <source>
        <dbReference type="PROSITE" id="PS50199"/>
    </source>
</evidence>
<feature type="region of interest" description="Disordered" evidence="12">
    <location>
        <begin position="511"/>
        <end position="532"/>
    </location>
</feature>
<dbReference type="Gene3D" id="3.40.50.300">
    <property type="entry name" value="P-loop containing nucleotide triphosphate hydrolases"/>
    <property type="match status" value="1"/>
</dbReference>
<dbReference type="EMBL" id="CM000642">
    <property type="protein sequence ID" value="EED92592.1"/>
    <property type="molecule type" value="Genomic_DNA"/>
</dbReference>
<feature type="compositionally biased region" description="Polar residues" evidence="12">
    <location>
        <begin position="123"/>
        <end position="136"/>
    </location>
</feature>
<evidence type="ECO:0000256" key="6">
    <source>
        <dbReference type="ARBA" id="ARBA00022771"/>
    </source>
</evidence>
<dbReference type="PaxDb" id="35128-Thaps5698"/>
<gene>
    <name evidence="14" type="ORF">THAPSDRAFT_5698</name>
</gene>
<keyword evidence="5" id="KW-0227">DNA damage</keyword>
<dbReference type="AlphaFoldDB" id="B8C3M9"/>
<dbReference type="GO" id="GO:0008270">
    <property type="term" value="F:zinc ion binding"/>
    <property type="evidence" value="ECO:0007669"/>
    <property type="project" value="UniProtKB-KW"/>
</dbReference>
<feature type="compositionally biased region" description="Low complexity" evidence="12">
    <location>
        <begin position="1"/>
        <end position="11"/>
    </location>
</feature>
<evidence type="ECO:0000256" key="8">
    <source>
        <dbReference type="ARBA" id="ARBA00022840"/>
    </source>
</evidence>
<feature type="region of interest" description="Disordered" evidence="12">
    <location>
        <begin position="1"/>
        <end position="184"/>
    </location>
</feature>
<dbReference type="SUPFAM" id="SSF52540">
    <property type="entry name" value="P-loop containing nucleoside triphosphate hydrolases"/>
    <property type="match status" value="1"/>
</dbReference>
<dbReference type="GO" id="GO:0000077">
    <property type="term" value="P:DNA damage checkpoint signaling"/>
    <property type="evidence" value="ECO:0000318"/>
    <property type="project" value="GO_Central"/>
</dbReference>
<feature type="domain" description="RanBP2-type" evidence="13">
    <location>
        <begin position="180"/>
        <end position="209"/>
    </location>
</feature>
<feature type="compositionally biased region" description="Acidic residues" evidence="12">
    <location>
        <begin position="144"/>
        <end position="157"/>
    </location>
</feature>
<keyword evidence="8" id="KW-0067">ATP-binding</keyword>
<dbReference type="GO" id="GO:0005524">
    <property type="term" value="F:ATP binding"/>
    <property type="evidence" value="ECO:0007669"/>
    <property type="project" value="UniProtKB-KW"/>
</dbReference>
<evidence type="ECO:0000256" key="12">
    <source>
        <dbReference type="SAM" id="MobiDB-lite"/>
    </source>
</evidence>
<dbReference type="SUPFAM" id="SSF90209">
    <property type="entry name" value="Ran binding protein zinc finger-like"/>
    <property type="match status" value="1"/>
</dbReference>
<keyword evidence="7" id="KW-0862">Zinc</keyword>
<keyword evidence="3" id="KW-0479">Metal-binding</keyword>
<dbReference type="KEGG" id="tps:THAPSDRAFT_5698"/>
<keyword evidence="10" id="KW-0131">Cell cycle</keyword>
<dbReference type="Proteomes" id="UP000001449">
    <property type="component" value="Chromosome 5"/>
</dbReference>
<feature type="region of interest" description="Disordered" evidence="12">
    <location>
        <begin position="197"/>
        <end position="353"/>
    </location>
</feature>
<reference evidence="14 15" key="1">
    <citation type="journal article" date="2004" name="Science">
        <title>The genome of the diatom Thalassiosira pseudonana: ecology, evolution, and metabolism.</title>
        <authorList>
            <person name="Armbrust E.V."/>
            <person name="Berges J.A."/>
            <person name="Bowler C."/>
            <person name="Green B.R."/>
            <person name="Martinez D."/>
            <person name="Putnam N.H."/>
            <person name="Zhou S."/>
            <person name="Allen A.E."/>
            <person name="Apt K.E."/>
            <person name="Bechner M."/>
            <person name="Brzezinski M.A."/>
            <person name="Chaal B.K."/>
            <person name="Chiovitti A."/>
            <person name="Davis A.K."/>
            <person name="Demarest M.S."/>
            <person name="Detter J.C."/>
            <person name="Glavina T."/>
            <person name="Goodstein D."/>
            <person name="Hadi M.Z."/>
            <person name="Hellsten U."/>
            <person name="Hildebrand M."/>
            <person name="Jenkins B.D."/>
            <person name="Jurka J."/>
            <person name="Kapitonov V.V."/>
            <person name="Kroger N."/>
            <person name="Lau W.W."/>
            <person name="Lane T.W."/>
            <person name="Larimer F.W."/>
            <person name="Lippmeier J.C."/>
            <person name="Lucas S."/>
            <person name="Medina M."/>
            <person name="Montsant A."/>
            <person name="Obornik M."/>
            <person name="Parker M.S."/>
            <person name="Palenik B."/>
            <person name="Pazour G.J."/>
            <person name="Richardson P.M."/>
            <person name="Rynearson T.A."/>
            <person name="Saito M.A."/>
            <person name="Schwartz D.C."/>
            <person name="Thamatrakoln K."/>
            <person name="Valentin K."/>
            <person name="Vardi A."/>
            <person name="Wilkerson F.P."/>
            <person name="Rokhsar D.S."/>
        </authorList>
    </citation>
    <scope>NUCLEOTIDE SEQUENCE [LARGE SCALE GENOMIC DNA]</scope>
    <source>
        <strain evidence="14 15">CCMP1335</strain>
    </source>
</reference>
<accession>B8C3M9</accession>
<keyword evidence="9" id="KW-0539">Nucleus</keyword>